<dbReference type="PANTHER" id="PTHR33445:SF1">
    <property type="entry name" value="ATP SYNTHASE SUBUNIT B"/>
    <property type="match status" value="1"/>
</dbReference>
<dbReference type="AlphaFoldDB" id="A0A4R6UHG3"/>
<organism evidence="18 19">
    <name type="scientific">Permianibacter aggregans</name>
    <dbReference type="NCBI Taxonomy" id="1510150"/>
    <lineage>
        <taxon>Bacteria</taxon>
        <taxon>Pseudomonadati</taxon>
        <taxon>Pseudomonadota</taxon>
        <taxon>Gammaproteobacteria</taxon>
        <taxon>Pseudomonadales</taxon>
        <taxon>Pseudomonadaceae</taxon>
        <taxon>Permianibacter</taxon>
    </lineage>
</organism>
<dbReference type="GO" id="GO:0046961">
    <property type="term" value="F:proton-transporting ATPase activity, rotational mechanism"/>
    <property type="evidence" value="ECO:0007669"/>
    <property type="project" value="TreeGrafter"/>
</dbReference>
<comment type="function">
    <text evidence="12">Component of the F(0) channel, it forms part of the peripheral stalk, linking F(1) to F(0). The b'-subunit is a diverged and duplicated form of b found in plants and photosynthetic bacteria.</text>
</comment>
<keyword evidence="8 15" id="KW-0406">Ion transport</keyword>
<keyword evidence="3 15" id="KW-1003">Cell membrane</keyword>
<evidence type="ECO:0000313" key="18">
    <source>
        <dbReference type="EMBL" id="TDQ46301.1"/>
    </source>
</evidence>
<evidence type="ECO:0000256" key="10">
    <source>
        <dbReference type="ARBA" id="ARBA00023310"/>
    </source>
</evidence>
<dbReference type="Pfam" id="PF00430">
    <property type="entry name" value="ATP-synt_B"/>
    <property type="match status" value="1"/>
</dbReference>
<evidence type="ECO:0000256" key="1">
    <source>
        <dbReference type="ARBA" id="ARBA00005513"/>
    </source>
</evidence>
<dbReference type="EMBL" id="SNYM01000014">
    <property type="protein sequence ID" value="TDQ46301.1"/>
    <property type="molecule type" value="Genomic_DNA"/>
</dbReference>
<evidence type="ECO:0000256" key="12">
    <source>
        <dbReference type="ARBA" id="ARBA00025614"/>
    </source>
</evidence>
<comment type="subunit">
    <text evidence="15">F-type ATPases have 2 components, F(1) - the catalytic core - and F(0) - the membrane proton channel. F(1) has five subunits: alpha(3), beta(3), gamma(1), delta(1), epsilon(1). F(0) has three main subunits: a(1), b(2) and c(10-14). The alpha and beta chains form an alternating ring which encloses part of the gamma chain. F(1) is attached to F(0) by a central stalk formed by the gamma and epsilon chains, while a peripheral stalk is formed by the delta and b chains.</text>
</comment>
<keyword evidence="17" id="KW-0175">Coiled coil</keyword>
<evidence type="ECO:0000256" key="8">
    <source>
        <dbReference type="ARBA" id="ARBA00023065"/>
    </source>
</evidence>
<sequence length="156" mass="17071">MDINSTLLVQSVTFIVFAIFTMKVVWPPLVKAIDERRQKIADGLAAAERGQHDIELAQKKATEILREAREQANDIVEKANKRHAEIVDAAAGDARKEAERIIHGAKAEVTQQVEQAKEALRAQVAALAVAGAEKILQRSVDASAQSELINKLAQEL</sequence>
<dbReference type="InterPro" id="IPR005864">
    <property type="entry name" value="ATP_synth_F0_bsu_bac"/>
</dbReference>
<keyword evidence="5 15" id="KW-0812">Transmembrane</keyword>
<evidence type="ECO:0000256" key="11">
    <source>
        <dbReference type="ARBA" id="ARBA00025198"/>
    </source>
</evidence>
<proteinExistence type="inferred from homology"/>
<evidence type="ECO:0000313" key="19">
    <source>
        <dbReference type="Proteomes" id="UP000295375"/>
    </source>
</evidence>
<comment type="function">
    <text evidence="11 15">F(1)F(0) ATP synthase produces ATP from ADP in the presence of a proton or sodium gradient. F-type ATPases consist of two structural domains, F(1) containing the extramembraneous catalytic core and F(0) containing the membrane proton channel, linked together by a central stalk and a peripheral stalk. During catalysis, ATP synthesis in the catalytic domain of F(1) is coupled via a rotary mechanism of the central stalk subunits to proton translocation.</text>
</comment>
<name>A0A4R6UHG3_9GAMM</name>
<dbReference type="GO" id="GO:0005886">
    <property type="term" value="C:plasma membrane"/>
    <property type="evidence" value="ECO:0007669"/>
    <property type="project" value="UniProtKB-SubCell"/>
</dbReference>
<accession>A0A4R6UHG3</accession>
<evidence type="ECO:0000256" key="7">
    <source>
        <dbReference type="ARBA" id="ARBA00022989"/>
    </source>
</evidence>
<evidence type="ECO:0000256" key="13">
    <source>
        <dbReference type="ARBA" id="ARBA00026054"/>
    </source>
</evidence>
<keyword evidence="10 15" id="KW-0066">ATP synthesis</keyword>
<dbReference type="HAMAP" id="MF_01398">
    <property type="entry name" value="ATP_synth_b_bprime"/>
    <property type="match status" value="1"/>
</dbReference>
<dbReference type="RefSeq" id="WP_133592032.1">
    <property type="nucleotide sequence ID" value="NZ_CP037953.1"/>
</dbReference>
<dbReference type="InterPro" id="IPR050059">
    <property type="entry name" value="ATP_synthase_B_chain"/>
</dbReference>
<keyword evidence="6 15" id="KW-0375">Hydrogen ion transport</keyword>
<dbReference type="NCBIfam" id="TIGR01144">
    <property type="entry name" value="ATP_synt_b"/>
    <property type="match status" value="1"/>
</dbReference>
<evidence type="ECO:0000256" key="16">
    <source>
        <dbReference type="RuleBase" id="RU003848"/>
    </source>
</evidence>
<dbReference type="OrthoDB" id="9788020at2"/>
<dbReference type="GO" id="GO:0045259">
    <property type="term" value="C:proton-transporting ATP synthase complex"/>
    <property type="evidence" value="ECO:0007669"/>
    <property type="project" value="UniProtKB-KW"/>
</dbReference>
<dbReference type="Gene3D" id="6.10.250.1580">
    <property type="match status" value="1"/>
</dbReference>
<comment type="subunit">
    <text evidence="13">F-type ATPases have 2 components, F(1) - the catalytic core - and F(0) - the membrane proton channel. F(1) has five subunits: alpha(3), beta(3), gamma(1), delta(1), epsilon(1). F(0) has four main subunits: a(1), b(2) and c(10-14). The alpha and beta chains form an alternating ring which encloses part of the gamma chain. F(1) is attached to F(0) by a central stalk formed by the gamma and epsilon chains, while a peripheral stalk is formed by the delta and b chains.</text>
</comment>
<dbReference type="PANTHER" id="PTHR33445">
    <property type="entry name" value="ATP SYNTHASE SUBUNIT B', CHLOROPLASTIC"/>
    <property type="match status" value="1"/>
</dbReference>
<evidence type="ECO:0000256" key="9">
    <source>
        <dbReference type="ARBA" id="ARBA00023136"/>
    </source>
</evidence>
<comment type="subcellular location">
    <subcellularLocation>
        <location evidence="15">Cell membrane</location>
        <topology evidence="15">Single-pass membrane protein</topology>
    </subcellularLocation>
    <subcellularLocation>
        <location evidence="14">Endomembrane system</location>
        <topology evidence="14">Single-pass membrane protein</topology>
    </subcellularLocation>
</comment>
<evidence type="ECO:0000256" key="3">
    <source>
        <dbReference type="ARBA" id="ARBA00022475"/>
    </source>
</evidence>
<dbReference type="InterPro" id="IPR002146">
    <property type="entry name" value="ATP_synth_b/b'su_bac/chlpt"/>
</dbReference>
<evidence type="ECO:0000256" key="14">
    <source>
        <dbReference type="ARBA" id="ARBA00037847"/>
    </source>
</evidence>
<keyword evidence="19" id="KW-1185">Reference proteome</keyword>
<keyword evidence="9 15" id="KW-0472">Membrane</keyword>
<protein>
    <recommendedName>
        <fullName evidence="15">ATP synthase subunit b</fullName>
    </recommendedName>
    <alternativeName>
        <fullName evidence="15">ATP synthase F(0) sector subunit b</fullName>
    </alternativeName>
    <alternativeName>
        <fullName evidence="15">ATPase subunit I</fullName>
    </alternativeName>
    <alternativeName>
        <fullName evidence="15">F-type ATPase subunit b</fullName>
        <shortName evidence="15">F-ATPase subunit b</shortName>
    </alternativeName>
</protein>
<dbReference type="InterPro" id="IPR028987">
    <property type="entry name" value="ATP_synth_B-like_membr_sf"/>
</dbReference>
<dbReference type="Proteomes" id="UP000295375">
    <property type="component" value="Unassembled WGS sequence"/>
</dbReference>
<keyword evidence="2 15" id="KW-0813">Transport</keyword>
<dbReference type="NCBIfam" id="NF004411">
    <property type="entry name" value="PRK05759.1-2"/>
    <property type="match status" value="1"/>
</dbReference>
<keyword evidence="4 15" id="KW-0138">CF(0)</keyword>
<evidence type="ECO:0000256" key="5">
    <source>
        <dbReference type="ARBA" id="ARBA00022692"/>
    </source>
</evidence>
<dbReference type="GO" id="GO:0012505">
    <property type="term" value="C:endomembrane system"/>
    <property type="evidence" value="ECO:0007669"/>
    <property type="project" value="UniProtKB-SubCell"/>
</dbReference>
<evidence type="ECO:0000256" key="17">
    <source>
        <dbReference type="SAM" id="Coils"/>
    </source>
</evidence>
<comment type="caution">
    <text evidence="18">The sequence shown here is derived from an EMBL/GenBank/DDBJ whole genome shotgun (WGS) entry which is preliminary data.</text>
</comment>
<evidence type="ECO:0000256" key="15">
    <source>
        <dbReference type="HAMAP-Rule" id="MF_01398"/>
    </source>
</evidence>
<dbReference type="GO" id="GO:0046933">
    <property type="term" value="F:proton-transporting ATP synthase activity, rotational mechanism"/>
    <property type="evidence" value="ECO:0007669"/>
    <property type="project" value="UniProtKB-UniRule"/>
</dbReference>
<evidence type="ECO:0000256" key="6">
    <source>
        <dbReference type="ARBA" id="ARBA00022781"/>
    </source>
</evidence>
<dbReference type="SUPFAM" id="SSF81573">
    <property type="entry name" value="F1F0 ATP synthase subunit B, membrane domain"/>
    <property type="match status" value="1"/>
</dbReference>
<keyword evidence="7 15" id="KW-1133">Transmembrane helix</keyword>
<feature type="coiled-coil region" evidence="17">
    <location>
        <begin position="54"/>
        <end position="82"/>
    </location>
</feature>
<evidence type="ECO:0000256" key="2">
    <source>
        <dbReference type="ARBA" id="ARBA00022448"/>
    </source>
</evidence>
<feature type="transmembrane region" description="Helical" evidence="15">
    <location>
        <begin position="6"/>
        <end position="26"/>
    </location>
</feature>
<evidence type="ECO:0000256" key="4">
    <source>
        <dbReference type="ARBA" id="ARBA00022547"/>
    </source>
</evidence>
<comment type="similarity">
    <text evidence="1 15 16">Belongs to the ATPase B chain family.</text>
</comment>
<gene>
    <name evidence="15" type="primary">atpF</name>
    <name evidence="18" type="ORF">EV696_11486</name>
</gene>
<reference evidence="18 19" key="1">
    <citation type="submission" date="2019-03" db="EMBL/GenBank/DDBJ databases">
        <title>Genomic Encyclopedia of Type Strains, Phase IV (KMG-IV): sequencing the most valuable type-strain genomes for metagenomic binning, comparative biology and taxonomic classification.</title>
        <authorList>
            <person name="Goeker M."/>
        </authorList>
    </citation>
    <scope>NUCLEOTIDE SEQUENCE [LARGE SCALE GENOMIC DNA]</scope>
    <source>
        <strain evidence="18 19">DSM 103792</strain>
    </source>
</reference>
<dbReference type="CDD" id="cd06503">
    <property type="entry name" value="ATP-synt_Fo_b"/>
    <property type="match status" value="1"/>
</dbReference>